<organism evidence="4 5">
    <name type="scientific">Immersiella caudata</name>
    <dbReference type="NCBI Taxonomy" id="314043"/>
    <lineage>
        <taxon>Eukaryota</taxon>
        <taxon>Fungi</taxon>
        <taxon>Dikarya</taxon>
        <taxon>Ascomycota</taxon>
        <taxon>Pezizomycotina</taxon>
        <taxon>Sordariomycetes</taxon>
        <taxon>Sordariomycetidae</taxon>
        <taxon>Sordariales</taxon>
        <taxon>Lasiosphaeriaceae</taxon>
        <taxon>Immersiella</taxon>
    </lineage>
</organism>
<evidence type="ECO:0008006" key="6">
    <source>
        <dbReference type="Google" id="ProtNLM"/>
    </source>
</evidence>
<keyword evidence="2" id="KW-0539">Nucleus</keyword>
<evidence type="ECO:0000256" key="2">
    <source>
        <dbReference type="ARBA" id="ARBA00023242"/>
    </source>
</evidence>
<dbReference type="PANTHER" id="PTHR31001:SF90">
    <property type="entry name" value="CENTROMERE DNA-BINDING PROTEIN COMPLEX CBF3 SUBUNIT B"/>
    <property type="match status" value="1"/>
</dbReference>
<evidence type="ECO:0000313" key="4">
    <source>
        <dbReference type="EMBL" id="KAK0611348.1"/>
    </source>
</evidence>
<comment type="caution">
    <text evidence="4">The sequence shown here is derived from an EMBL/GenBank/DDBJ whole genome shotgun (WGS) entry which is preliminary data.</text>
</comment>
<evidence type="ECO:0000313" key="5">
    <source>
        <dbReference type="Proteomes" id="UP001175000"/>
    </source>
</evidence>
<accession>A0AA39TXV0</accession>
<sequence length="401" mass="44347">MSLHAIDAKPGPTAMNKEEGQHKEIRRRVWWYIASSEWLLSVMGGCLDRTYAVNPHHTMVNFPANANNDDPSAAQPAGTATDMTYFILRIRLAEACRKVSDAFPFGSSCEINELPYDRIAAISRLFDEAYAWIPPCHVPSSMPLSARTERRVIHLGFHARRARIFRPFLLSSWPNQQKDARFSQFRALCLHSARVVLEIASELVREGLDAGKARTKWSGCVISHLFIACVVLATHPALTSQNSLNDQAQDPEAEDIRSELNDARRLLERAAEVSSVAGNLVRKLVGVLKRHRVLPTVAASTAAETLVGERAVNTMTPISTSLSENTTTVVDDSNDAAWLPAGQLNEGFRDGSWSLRDHNQGQPLTENLEWGDLVGSAFPDGDGWDQLFADLDATFPAPFFS</sequence>
<gene>
    <name evidence="4" type="ORF">B0T14DRAFT_571248</name>
</gene>
<reference evidence="4" key="1">
    <citation type="submission" date="2023-06" db="EMBL/GenBank/DDBJ databases">
        <title>Genome-scale phylogeny and comparative genomics of the fungal order Sordariales.</title>
        <authorList>
            <consortium name="Lawrence Berkeley National Laboratory"/>
            <person name="Hensen N."/>
            <person name="Bonometti L."/>
            <person name="Westerberg I."/>
            <person name="Brannstrom I.O."/>
            <person name="Guillou S."/>
            <person name="Cros-Aarteil S."/>
            <person name="Calhoun S."/>
            <person name="Haridas S."/>
            <person name="Kuo A."/>
            <person name="Mondo S."/>
            <person name="Pangilinan J."/>
            <person name="Riley R."/>
            <person name="Labutti K."/>
            <person name="Andreopoulos B."/>
            <person name="Lipzen A."/>
            <person name="Chen C."/>
            <person name="Yanf M."/>
            <person name="Daum C."/>
            <person name="Ng V."/>
            <person name="Clum A."/>
            <person name="Steindorff A."/>
            <person name="Ohm R."/>
            <person name="Martin F."/>
            <person name="Silar P."/>
            <person name="Natvig D."/>
            <person name="Lalanne C."/>
            <person name="Gautier V."/>
            <person name="Ament-Velasquez S.L."/>
            <person name="Kruys A."/>
            <person name="Hutchinson M.I."/>
            <person name="Powell A.J."/>
            <person name="Barry K."/>
            <person name="Miller A.N."/>
            <person name="Grigoriev I.V."/>
            <person name="Debuchy R."/>
            <person name="Gladieux P."/>
            <person name="Thoren M.H."/>
            <person name="Johannesson H."/>
        </authorList>
    </citation>
    <scope>NUCLEOTIDE SEQUENCE</scope>
    <source>
        <strain evidence="4">CBS 606.72</strain>
    </source>
</reference>
<protein>
    <recommendedName>
        <fullName evidence="6">Transcription factor domain-containing protein</fullName>
    </recommendedName>
</protein>
<evidence type="ECO:0000256" key="3">
    <source>
        <dbReference type="SAM" id="MobiDB-lite"/>
    </source>
</evidence>
<dbReference type="AlphaFoldDB" id="A0AA39TXV0"/>
<name>A0AA39TXV0_9PEZI</name>
<evidence type="ECO:0000256" key="1">
    <source>
        <dbReference type="ARBA" id="ARBA00004123"/>
    </source>
</evidence>
<feature type="region of interest" description="Disordered" evidence="3">
    <location>
        <begin position="1"/>
        <end position="20"/>
    </location>
</feature>
<dbReference type="CDD" id="cd12148">
    <property type="entry name" value="fungal_TF_MHR"/>
    <property type="match status" value="1"/>
</dbReference>
<dbReference type="GO" id="GO:0005634">
    <property type="term" value="C:nucleus"/>
    <property type="evidence" value="ECO:0007669"/>
    <property type="project" value="UniProtKB-SubCell"/>
</dbReference>
<keyword evidence="5" id="KW-1185">Reference proteome</keyword>
<proteinExistence type="predicted"/>
<comment type="subcellular location">
    <subcellularLocation>
        <location evidence="1">Nucleus</location>
    </subcellularLocation>
</comment>
<dbReference type="EMBL" id="JAULSU010000007">
    <property type="protein sequence ID" value="KAK0611348.1"/>
    <property type="molecule type" value="Genomic_DNA"/>
</dbReference>
<dbReference type="PANTHER" id="PTHR31001">
    <property type="entry name" value="UNCHARACTERIZED TRANSCRIPTIONAL REGULATORY PROTEIN"/>
    <property type="match status" value="1"/>
</dbReference>
<dbReference type="Proteomes" id="UP001175000">
    <property type="component" value="Unassembled WGS sequence"/>
</dbReference>
<dbReference type="InterPro" id="IPR050613">
    <property type="entry name" value="Sec_Metabolite_Reg"/>
</dbReference>